<evidence type="ECO:0000313" key="4">
    <source>
        <dbReference type="Proteomes" id="UP001363622"/>
    </source>
</evidence>
<dbReference type="EMBL" id="JBBPHU010000013">
    <property type="protein sequence ID" value="KAK7510781.1"/>
    <property type="molecule type" value="Genomic_DNA"/>
</dbReference>
<gene>
    <name evidence="3" type="ORF">IWZ03DRAFT_387393</name>
</gene>
<dbReference type="SUPFAM" id="SSF51735">
    <property type="entry name" value="NAD(P)-binding Rossmann-fold domains"/>
    <property type="match status" value="1"/>
</dbReference>
<protein>
    <submittedName>
        <fullName evidence="3">NAD(P)-binding protein</fullName>
    </submittedName>
</protein>
<comment type="caution">
    <text evidence="3">The sequence shown here is derived from an EMBL/GenBank/DDBJ whole genome shotgun (WGS) entry which is preliminary data.</text>
</comment>
<dbReference type="Gene3D" id="3.40.50.720">
    <property type="entry name" value="NAD(P)-binding Rossmann-like Domain"/>
    <property type="match status" value="1"/>
</dbReference>
<evidence type="ECO:0000256" key="1">
    <source>
        <dbReference type="ARBA" id="ARBA00038376"/>
    </source>
</evidence>
<sequence length="269" mass="28967">MSTPHILLIGGHGKVAQLMTPLLLARSWAVTSLIREQAQVPTIEKLGHGQPGKLNVLVRSVEDVRTEQDAKSILDEVRPSWVVWSAGAGGRGGPTRTYAIDRDAAKAFIRASTSTPSITTFLMISWLGSRRIKPTWWNESDWAGAQHTFTQGLPTYADAKLAADEYLVAAAAHKRATGFRAINLRPGLLSDEPSSGRVQLGRTSSYGGKASREAVAQTAVELLGSGYKGGWLDLLDGDVPVKEAVERVAREGVDVVEGEDVDAMLKIEV</sequence>
<proteinExistence type="inferred from homology"/>
<feature type="domain" description="NAD(P)-binding" evidence="2">
    <location>
        <begin position="10"/>
        <end position="223"/>
    </location>
</feature>
<dbReference type="InterPro" id="IPR016040">
    <property type="entry name" value="NAD(P)-bd_dom"/>
</dbReference>
<keyword evidence="4" id="KW-1185">Reference proteome</keyword>
<comment type="similarity">
    <text evidence="1">Belongs to the avfA family.</text>
</comment>
<reference evidence="3 4" key="1">
    <citation type="submission" date="2024-04" db="EMBL/GenBank/DDBJ databases">
        <title>Phyllosticta paracitricarpa is synonymous to the EU quarantine fungus P. citricarpa based on phylogenomic analyses.</title>
        <authorList>
            <consortium name="Lawrence Berkeley National Laboratory"/>
            <person name="Van Ingen-Buijs V.A."/>
            <person name="Van Westerhoven A.C."/>
            <person name="Haridas S."/>
            <person name="Skiadas P."/>
            <person name="Martin F."/>
            <person name="Groenewald J.Z."/>
            <person name="Crous P.W."/>
            <person name="Seidl M.F."/>
        </authorList>
    </citation>
    <scope>NUCLEOTIDE SEQUENCE [LARGE SCALE GENOMIC DNA]</scope>
    <source>
        <strain evidence="3 4">CBS 123371</strain>
    </source>
</reference>
<name>A0ABR1K9Y7_9PEZI</name>
<dbReference type="Proteomes" id="UP001363622">
    <property type="component" value="Unassembled WGS sequence"/>
</dbReference>
<accession>A0ABR1K9Y7</accession>
<dbReference type="PANTHER" id="PTHR15020">
    <property type="entry name" value="FLAVIN REDUCTASE-RELATED"/>
    <property type="match status" value="1"/>
</dbReference>
<evidence type="ECO:0000313" key="3">
    <source>
        <dbReference type="EMBL" id="KAK7510781.1"/>
    </source>
</evidence>
<dbReference type="PANTHER" id="PTHR15020:SF50">
    <property type="entry name" value="UPF0659 PROTEIN YMR090W"/>
    <property type="match status" value="1"/>
</dbReference>
<organism evidence="3 4">
    <name type="scientific">Phyllosticta citriasiana</name>
    <dbReference type="NCBI Taxonomy" id="595635"/>
    <lineage>
        <taxon>Eukaryota</taxon>
        <taxon>Fungi</taxon>
        <taxon>Dikarya</taxon>
        <taxon>Ascomycota</taxon>
        <taxon>Pezizomycotina</taxon>
        <taxon>Dothideomycetes</taxon>
        <taxon>Dothideomycetes incertae sedis</taxon>
        <taxon>Botryosphaeriales</taxon>
        <taxon>Phyllostictaceae</taxon>
        <taxon>Phyllosticta</taxon>
    </lineage>
</organism>
<evidence type="ECO:0000259" key="2">
    <source>
        <dbReference type="Pfam" id="PF13460"/>
    </source>
</evidence>
<dbReference type="InterPro" id="IPR036291">
    <property type="entry name" value="NAD(P)-bd_dom_sf"/>
</dbReference>
<dbReference type="Pfam" id="PF13460">
    <property type="entry name" value="NAD_binding_10"/>
    <property type="match status" value="1"/>
</dbReference>